<name>A0A9W4NQM8_9EURO</name>
<feature type="coiled-coil region" evidence="1">
    <location>
        <begin position="16"/>
        <end position="43"/>
    </location>
</feature>
<evidence type="ECO:0000313" key="3">
    <source>
        <dbReference type="Proteomes" id="UP001152592"/>
    </source>
</evidence>
<keyword evidence="1" id="KW-0175">Coiled coil</keyword>
<dbReference type="Proteomes" id="UP001152592">
    <property type="component" value="Unassembled WGS sequence"/>
</dbReference>
<dbReference type="OrthoDB" id="419598at2759"/>
<sequence length="247" mass="28845">MSFQDLVPSNTKRYRYEGHRQCLEVLEQEAERWEREEVLLGCEYNPYFIMDVDEASFLESFVNSGDKLLMLSWEIYDHLYQSALLKMESSAHAVAAGAFNTIFSAWARRVVDPLLSSTGTRTVRGQTRTKKADISWSPTEMPNGRSHKWPTFVGEVAWSERRTKLEADIKFWMNDPDSSRWKRNDYKPPSPDQKIEIVYNPRPGCPRVKGQLDIKFSDVCLRDKQEEESDFFLTATDMEELSRHIWA</sequence>
<dbReference type="AlphaFoldDB" id="A0A9W4NQM8"/>
<reference evidence="2" key="1">
    <citation type="submission" date="2021-07" db="EMBL/GenBank/DDBJ databases">
        <authorList>
            <person name="Branca A.L. A."/>
        </authorList>
    </citation>
    <scope>NUCLEOTIDE SEQUENCE</scope>
</reference>
<evidence type="ECO:0000256" key="1">
    <source>
        <dbReference type="SAM" id="Coils"/>
    </source>
</evidence>
<accession>A0A9W4NQM8</accession>
<dbReference type="EMBL" id="CAJVPD010000251">
    <property type="protein sequence ID" value="CAG8398951.1"/>
    <property type="molecule type" value="Genomic_DNA"/>
</dbReference>
<organism evidence="2 3">
    <name type="scientific">Penicillium salamii</name>
    <dbReference type="NCBI Taxonomy" id="1612424"/>
    <lineage>
        <taxon>Eukaryota</taxon>
        <taxon>Fungi</taxon>
        <taxon>Dikarya</taxon>
        <taxon>Ascomycota</taxon>
        <taxon>Pezizomycotina</taxon>
        <taxon>Eurotiomycetes</taxon>
        <taxon>Eurotiomycetidae</taxon>
        <taxon>Eurotiales</taxon>
        <taxon>Aspergillaceae</taxon>
        <taxon>Penicillium</taxon>
    </lineage>
</organism>
<evidence type="ECO:0000313" key="2">
    <source>
        <dbReference type="EMBL" id="CAG8398951.1"/>
    </source>
</evidence>
<gene>
    <name evidence="2" type="ORF">PSALAMII_LOCUS7466</name>
</gene>
<comment type="caution">
    <text evidence="2">The sequence shown here is derived from an EMBL/GenBank/DDBJ whole genome shotgun (WGS) entry which is preliminary data.</text>
</comment>
<proteinExistence type="predicted"/>
<protein>
    <submittedName>
        <fullName evidence="2">Uncharacterized protein</fullName>
    </submittedName>
</protein>